<dbReference type="EMBL" id="BSTJ01000003">
    <property type="protein sequence ID" value="GLY74575.1"/>
    <property type="molecule type" value="Genomic_DNA"/>
</dbReference>
<dbReference type="AlphaFoldDB" id="A0A9W6RIM1"/>
<dbReference type="Proteomes" id="UP001165135">
    <property type="component" value="Unassembled WGS sequence"/>
</dbReference>
<dbReference type="InterPro" id="IPR018649">
    <property type="entry name" value="SHOCT"/>
</dbReference>
<comment type="caution">
    <text evidence="3">The sequence shown here is derived from an EMBL/GenBank/DDBJ whole genome shotgun (WGS) entry which is preliminary data.</text>
</comment>
<sequence length="89" mass="10193">MPPGHHPLMNTMTLTAYGPWHDGHAHGWWPVFPIGFAVFWLLVLGGGFYLLSKRAKWSRGGAERVLADRYARGEIDEEEYRERLGVLRS</sequence>
<keyword evidence="1" id="KW-0812">Transmembrane</keyword>
<organism evidence="3 4">
    <name type="scientific">Actinoallomurus iriomotensis</name>
    <dbReference type="NCBI Taxonomy" id="478107"/>
    <lineage>
        <taxon>Bacteria</taxon>
        <taxon>Bacillati</taxon>
        <taxon>Actinomycetota</taxon>
        <taxon>Actinomycetes</taxon>
        <taxon>Streptosporangiales</taxon>
        <taxon>Thermomonosporaceae</taxon>
        <taxon>Actinoallomurus</taxon>
    </lineage>
</organism>
<evidence type="ECO:0000313" key="3">
    <source>
        <dbReference type="EMBL" id="GLY74575.1"/>
    </source>
</evidence>
<keyword evidence="1" id="KW-0472">Membrane</keyword>
<keyword evidence="1" id="KW-1133">Transmembrane helix</keyword>
<accession>A0A9W6RIM1</accession>
<proteinExistence type="predicted"/>
<evidence type="ECO:0000259" key="2">
    <source>
        <dbReference type="Pfam" id="PF09851"/>
    </source>
</evidence>
<name>A0A9W6RIM1_9ACTN</name>
<dbReference type="Pfam" id="PF09851">
    <property type="entry name" value="SHOCT"/>
    <property type="match status" value="1"/>
</dbReference>
<feature type="transmembrane region" description="Helical" evidence="1">
    <location>
        <begin position="28"/>
        <end position="51"/>
    </location>
</feature>
<reference evidence="3" key="1">
    <citation type="submission" date="2023-03" db="EMBL/GenBank/DDBJ databases">
        <title>Actinoallomurus iriomotensis NBRC 103681.</title>
        <authorList>
            <person name="Ichikawa N."/>
            <person name="Sato H."/>
            <person name="Tonouchi N."/>
        </authorList>
    </citation>
    <scope>NUCLEOTIDE SEQUENCE</scope>
    <source>
        <strain evidence="3">NBRC 103681</strain>
    </source>
</reference>
<evidence type="ECO:0000313" key="4">
    <source>
        <dbReference type="Proteomes" id="UP001165135"/>
    </source>
</evidence>
<protein>
    <recommendedName>
        <fullName evidence="2">SHOCT domain-containing protein</fullName>
    </recommendedName>
</protein>
<gene>
    <name evidence="3" type="ORF">Airi01_028420</name>
</gene>
<evidence type="ECO:0000256" key="1">
    <source>
        <dbReference type="SAM" id="Phobius"/>
    </source>
</evidence>
<feature type="domain" description="SHOCT" evidence="2">
    <location>
        <begin position="63"/>
        <end position="84"/>
    </location>
</feature>